<reference evidence="2" key="2">
    <citation type="submission" date="2023-06" db="EMBL/GenBank/DDBJ databases">
        <authorList>
            <person name="Lucena T."/>
            <person name="Sun Q."/>
        </authorList>
    </citation>
    <scope>NUCLEOTIDE SEQUENCE</scope>
    <source>
        <strain evidence="2">CECT 8869</strain>
    </source>
</reference>
<dbReference type="RefSeq" id="WP_304436397.1">
    <property type="nucleotide sequence ID" value="NZ_JAUKUC010000001.1"/>
</dbReference>
<dbReference type="SUPFAM" id="SSF47413">
    <property type="entry name" value="lambda repressor-like DNA-binding domains"/>
    <property type="match status" value="1"/>
</dbReference>
<organism evidence="2 3">
    <name type="scientific">Maribacter confluentis</name>
    <dbReference type="NCBI Taxonomy" id="1656093"/>
    <lineage>
        <taxon>Bacteria</taxon>
        <taxon>Pseudomonadati</taxon>
        <taxon>Bacteroidota</taxon>
        <taxon>Flavobacteriia</taxon>
        <taxon>Flavobacteriales</taxon>
        <taxon>Flavobacteriaceae</taxon>
        <taxon>Maribacter</taxon>
    </lineage>
</organism>
<reference evidence="2" key="1">
    <citation type="journal article" date="2014" name="Int. J. Syst. Evol. Microbiol.">
        <title>Complete genome of a new Firmicutes species belonging to the dominant human colonic microbiota ('Ruminococcus bicirculans') reveals two chromosomes and a selective capacity to utilize plant glucans.</title>
        <authorList>
            <consortium name="NISC Comparative Sequencing Program"/>
            <person name="Wegmann U."/>
            <person name="Louis P."/>
            <person name="Goesmann A."/>
            <person name="Henrissat B."/>
            <person name="Duncan S.H."/>
            <person name="Flint H.J."/>
        </authorList>
    </citation>
    <scope>NUCLEOTIDE SEQUENCE</scope>
    <source>
        <strain evidence="2">CECT 8869</strain>
    </source>
</reference>
<keyword evidence="3" id="KW-1185">Reference proteome</keyword>
<evidence type="ECO:0000313" key="3">
    <source>
        <dbReference type="Proteomes" id="UP001168579"/>
    </source>
</evidence>
<dbReference type="SMART" id="SM00530">
    <property type="entry name" value="HTH_XRE"/>
    <property type="match status" value="1"/>
</dbReference>
<name>A0ABT8RT41_9FLAO</name>
<dbReference type="InterPro" id="IPR010982">
    <property type="entry name" value="Lambda_DNA-bd_dom_sf"/>
</dbReference>
<dbReference type="CDD" id="cd00093">
    <property type="entry name" value="HTH_XRE"/>
    <property type="match status" value="1"/>
</dbReference>
<feature type="domain" description="HTH cro/C1-type" evidence="1">
    <location>
        <begin position="37"/>
        <end position="92"/>
    </location>
</feature>
<sequence>MIEKGHESPISDLLGFEDEHEKFEFQKEVLSLKFVKVMEQFLDQTDLSRKELASQMQCSQSYISQVFNATKFVNMDFLVKFQNAIGLPFSVKLGDYNDNQMDIIYNKRYDELANKKDYRSFYPSATIKSNDKEELLEG</sequence>
<accession>A0ABT8RT41</accession>
<gene>
    <name evidence="2" type="ORF">Q2T41_12745</name>
</gene>
<protein>
    <submittedName>
        <fullName evidence="2">Helix-turn-helix transcriptional regulator</fullName>
    </submittedName>
</protein>
<dbReference type="InterPro" id="IPR001387">
    <property type="entry name" value="Cro/C1-type_HTH"/>
</dbReference>
<evidence type="ECO:0000313" key="2">
    <source>
        <dbReference type="EMBL" id="MDO1513524.1"/>
    </source>
</evidence>
<proteinExistence type="predicted"/>
<dbReference type="Gene3D" id="1.10.260.40">
    <property type="entry name" value="lambda repressor-like DNA-binding domains"/>
    <property type="match status" value="1"/>
</dbReference>
<evidence type="ECO:0000259" key="1">
    <source>
        <dbReference type="SMART" id="SM00530"/>
    </source>
</evidence>
<dbReference type="Proteomes" id="UP001168579">
    <property type="component" value="Unassembled WGS sequence"/>
</dbReference>
<dbReference type="EMBL" id="JAUKUC010000001">
    <property type="protein sequence ID" value="MDO1513524.1"/>
    <property type="molecule type" value="Genomic_DNA"/>
</dbReference>
<comment type="caution">
    <text evidence="2">The sequence shown here is derived from an EMBL/GenBank/DDBJ whole genome shotgun (WGS) entry which is preliminary data.</text>
</comment>